<accession>A0A6J5MCA4</accession>
<evidence type="ECO:0000256" key="1">
    <source>
        <dbReference type="SAM" id="Coils"/>
    </source>
</evidence>
<keyword evidence="2" id="KW-0472">Membrane</keyword>
<gene>
    <name evidence="3" type="ORF">UFOVP418_14</name>
</gene>
<evidence type="ECO:0000313" key="3">
    <source>
        <dbReference type="EMBL" id="CAB4141419.1"/>
    </source>
</evidence>
<evidence type="ECO:0000256" key="2">
    <source>
        <dbReference type="SAM" id="Phobius"/>
    </source>
</evidence>
<feature type="transmembrane region" description="Helical" evidence="2">
    <location>
        <begin position="414"/>
        <end position="437"/>
    </location>
</feature>
<dbReference type="SUPFAM" id="SSF48371">
    <property type="entry name" value="ARM repeat"/>
    <property type="match status" value="1"/>
</dbReference>
<proteinExistence type="predicted"/>
<protein>
    <submittedName>
        <fullName evidence="3">Uncharacterized protein</fullName>
    </submittedName>
</protein>
<keyword evidence="1" id="KW-0175">Coiled coil</keyword>
<keyword evidence="2" id="KW-1133">Transmembrane helix</keyword>
<keyword evidence="2" id="KW-0812">Transmembrane</keyword>
<name>A0A6J5MCA4_9CAUD</name>
<sequence>MALSEFVVKLGVDSSPLQKAAKAADGFLGKLRGNNKVQISVDDSQVDSAGKKIDGLSGTEKVVLDVDTRGADKAVDGFGGKIGGLSSIVGGALGGAAFAGLSSLGGKLLEGANAGDALGDSLELAFSQAGVQDVQAAIEETTAANLKLANSLGQDVARVDELSSAAAGLAGASGKLNTDLTKAAVGIESLSGGAVKGEAVIKALSRGLADPEGAAAIEALSKKYPQLSETLRGTGDAASKLAAINKELAPTFSTLETQAQGPDAVIQQLQNTLTRGFQEAGLAIMDALGPAITEISNAITPLIKQIGPVIGQLIQTIAPVLSTLGTTIASVFATLAPVITDLLNRLAPVITQLTGVVGDLVQRLLTGLAPVLPVIVEVIGAVLDAIMPIIDALGDSLGPILDTVITLVSDLVKAFAPLVIQLVKALSPVLTVIARILGTVLNVALKVIAGLITGLVSIITGFVGGVFKLIAITGEWISSFGLLQKIFGVVKQAFADFVSILPDFIKEALGFKQSAEDVKEIGKAAEDAGGAIADTTDKTKDLNKTLTDTGKNGAKSLGKVKSEFEKVRDEIGLLQKAQAAQLAIQQELIDRQVASGKLTKDQGDALIKQVQAQNAKEVVDAAQRLLQVQADAAGFAITTKIKGPSEKDANQFFNDLLIIYGRAERELPPIQPQVIIPDAKSRLAEFNKEVAKEQARLKKIELPADEVDIFAESLDMLSAGLSNIKVEIETEDAQAALEELQAKNDETIESFKAGQITYQQAVAGIGTTAEAQFGFLSNLGEASKQTIGQLFTNLADGQRKAAEDNVKEQENIAARIAEIRANDQIDAKAKSLLVAEEEGKANEARLDQIENLAAAGAAEFVSLLAAGENVGQALKKVAGDLAMSLLDIYAPQIVALFSSFIPPPFGQAAGLAAVAGLKALLSAALASFADGGYTGDGGKYQPAGIVHAGEFVAPQSMTRKHRGLLEHLYANKPLEAFPEIQSMLDANRITVADEMRRGIYAPSSMASAAGVDMTPLVSEVRAMREQLESMQALQKTSTDVVVSADKDAVIRQIKKANFRNTRR</sequence>
<organism evidence="3">
    <name type="scientific">uncultured Caudovirales phage</name>
    <dbReference type="NCBI Taxonomy" id="2100421"/>
    <lineage>
        <taxon>Viruses</taxon>
        <taxon>Duplodnaviria</taxon>
        <taxon>Heunggongvirae</taxon>
        <taxon>Uroviricota</taxon>
        <taxon>Caudoviricetes</taxon>
        <taxon>Peduoviridae</taxon>
        <taxon>Maltschvirus</taxon>
        <taxon>Maltschvirus maltsch</taxon>
    </lineage>
</organism>
<dbReference type="EMBL" id="LR796391">
    <property type="protein sequence ID" value="CAB4141419.1"/>
    <property type="molecule type" value="Genomic_DNA"/>
</dbReference>
<feature type="coiled-coil region" evidence="1">
    <location>
        <begin position="723"/>
        <end position="750"/>
    </location>
</feature>
<reference evidence="3" key="1">
    <citation type="submission" date="2020-04" db="EMBL/GenBank/DDBJ databases">
        <authorList>
            <person name="Chiriac C."/>
            <person name="Salcher M."/>
            <person name="Ghai R."/>
            <person name="Kavagutti S V."/>
        </authorList>
    </citation>
    <scope>NUCLEOTIDE SEQUENCE</scope>
</reference>
<dbReference type="InterPro" id="IPR016024">
    <property type="entry name" value="ARM-type_fold"/>
</dbReference>
<feature type="transmembrane region" description="Helical" evidence="2">
    <location>
        <begin position="444"/>
        <end position="467"/>
    </location>
</feature>